<evidence type="ECO:0000256" key="3">
    <source>
        <dbReference type="ARBA" id="ARBA00023163"/>
    </source>
</evidence>
<dbReference type="PROSITE" id="PS50043">
    <property type="entry name" value="HTH_LUXR_2"/>
    <property type="match status" value="1"/>
</dbReference>
<dbReference type="Gene3D" id="1.10.10.10">
    <property type="entry name" value="Winged helix-like DNA-binding domain superfamily/Winged helix DNA-binding domain"/>
    <property type="match status" value="1"/>
</dbReference>
<dbReference type="GO" id="GO:0003677">
    <property type="term" value="F:DNA binding"/>
    <property type="evidence" value="ECO:0007669"/>
    <property type="project" value="UniProtKB-KW"/>
</dbReference>
<name>A0A6G7XGD9_9MICO</name>
<evidence type="ECO:0000256" key="2">
    <source>
        <dbReference type="ARBA" id="ARBA00023125"/>
    </source>
</evidence>
<accession>A0A6G7XGD9</accession>
<proteinExistence type="predicted"/>
<dbReference type="PANTHER" id="PTHR44688">
    <property type="entry name" value="DNA-BINDING TRANSCRIPTIONAL ACTIVATOR DEVR_DOSR"/>
    <property type="match status" value="1"/>
</dbReference>
<gene>
    <name evidence="6" type="ORF">G7068_10460</name>
</gene>
<reference evidence="6 7" key="1">
    <citation type="submission" date="2020-03" db="EMBL/GenBank/DDBJ databases">
        <title>Leucobacter sp. nov., isolated from beetles.</title>
        <authorList>
            <person name="Hyun D.-W."/>
            <person name="Bae J.-W."/>
        </authorList>
    </citation>
    <scope>NUCLEOTIDE SEQUENCE [LARGE SCALE GENOMIC DNA]</scope>
    <source>
        <strain evidence="6 7">HDW9C</strain>
    </source>
</reference>
<dbReference type="InterPro" id="IPR000792">
    <property type="entry name" value="Tscrpt_reg_LuxR_C"/>
</dbReference>
<dbReference type="RefSeq" id="WP_166291823.1">
    <property type="nucleotide sequence ID" value="NZ_CP049863.1"/>
</dbReference>
<organism evidence="6 7">
    <name type="scientific">Leucobacter viscericola</name>
    <dbReference type="NCBI Taxonomy" id="2714935"/>
    <lineage>
        <taxon>Bacteria</taxon>
        <taxon>Bacillati</taxon>
        <taxon>Actinomycetota</taxon>
        <taxon>Actinomycetes</taxon>
        <taxon>Micrococcales</taxon>
        <taxon>Microbacteriaceae</taxon>
        <taxon>Leucobacter</taxon>
    </lineage>
</organism>
<protein>
    <recommendedName>
        <fullName evidence="5">HTH luxR-type domain-containing protein</fullName>
    </recommendedName>
</protein>
<dbReference type="Proteomes" id="UP000502677">
    <property type="component" value="Chromosome"/>
</dbReference>
<dbReference type="GO" id="GO:0006355">
    <property type="term" value="P:regulation of DNA-templated transcription"/>
    <property type="evidence" value="ECO:0007669"/>
    <property type="project" value="InterPro"/>
</dbReference>
<dbReference type="SMART" id="SM00421">
    <property type="entry name" value="HTH_LUXR"/>
    <property type="match status" value="1"/>
</dbReference>
<keyword evidence="2" id="KW-0238">DNA-binding</keyword>
<evidence type="ECO:0000259" key="5">
    <source>
        <dbReference type="PROSITE" id="PS50043"/>
    </source>
</evidence>
<feature type="domain" description="HTH luxR-type" evidence="5">
    <location>
        <begin position="768"/>
        <end position="832"/>
    </location>
</feature>
<dbReference type="InterPro" id="IPR016032">
    <property type="entry name" value="Sig_transdc_resp-reg_C-effctor"/>
</dbReference>
<keyword evidence="3" id="KW-0804">Transcription</keyword>
<sequence length="833" mass="91272">MFIFEEASERAFAAIRAGQHVRVVGRRLSGRSSVLRELVSALESSGIPVIAASGGTIANGQVGYTIDQVAASLNLELDARNAFATVDSLSQALSPGTVIALDNVHNMDALSLQVLSAVRERIGLRFATTELPGKSRIADLPPVWPETLIWVPDLDLTSSALLAHHTLDGPVDTRLLSLVYSKSGGNTGLIVALLESARDTGLLELRNEVWVSRTGHLWNANLTSLLDGLLYDLSEEELGLVTWLAKEGPVPVSVVLQEHTEKTLHRLFEQRFVARVGDEESGLIQVWPLILSARFQQADTFSVPRPLSHGEVFAGLTAHRTHAFSLPLEGGDLAYIARGFASHEETTIQQSFLTWQANPTTENALNYLNVALGFDEERLNILSVFDASLKDSAISDRNDAVLYYRYVQWLLLVEHDRDQARALVEALFVRSPQWGPVISDIFNFLQALHGAPARAASPKQIGDSDDVLRHDARLGTALIHGDVSAIREGLEAVKGRLSLNYVRSYIEPALLFLDGSVRTSIDTAIAHRKEALARFDRVSYLTLSYTMALGAQYLGDDQLMSTSLSEASIIGRPGIVFSSIHGAIFALKAIESHQHGHHAHRDDLLREAKTVAPAVGPFFGMGTDFLTAFFELEDQPEDFDRAMAELTMRHVKMGYHVGAIQVAVAALIAQWGSRTVTALGKAFDAAPLNSYARIVHAANLLEEGDAQAATDWAHTLPEYAEEWHLIGQLWSSAVRSAAHDGREHDAKSLVEGFPRPLDSQDTDSHDTARESLERLSKREREIGLLAGELSNPEIAERLSISRRTVENHISSALKKTVSSDRAELSLRLKSFSL</sequence>
<dbReference type="PANTHER" id="PTHR44688:SF16">
    <property type="entry name" value="DNA-BINDING TRANSCRIPTIONAL ACTIVATOR DEVR_DOSR"/>
    <property type="match status" value="1"/>
</dbReference>
<evidence type="ECO:0000256" key="1">
    <source>
        <dbReference type="ARBA" id="ARBA00023015"/>
    </source>
</evidence>
<dbReference type="KEGG" id="lvi:G7068_10460"/>
<evidence type="ECO:0000313" key="7">
    <source>
        <dbReference type="Proteomes" id="UP000502677"/>
    </source>
</evidence>
<evidence type="ECO:0000256" key="4">
    <source>
        <dbReference type="SAM" id="MobiDB-lite"/>
    </source>
</evidence>
<dbReference type="EMBL" id="CP049863">
    <property type="protein sequence ID" value="QIK63572.1"/>
    <property type="molecule type" value="Genomic_DNA"/>
</dbReference>
<keyword evidence="1" id="KW-0805">Transcription regulation</keyword>
<dbReference type="Pfam" id="PF00196">
    <property type="entry name" value="GerE"/>
    <property type="match status" value="1"/>
</dbReference>
<dbReference type="SUPFAM" id="SSF46894">
    <property type="entry name" value="C-terminal effector domain of the bipartite response regulators"/>
    <property type="match status" value="1"/>
</dbReference>
<feature type="region of interest" description="Disordered" evidence="4">
    <location>
        <begin position="745"/>
        <end position="770"/>
    </location>
</feature>
<dbReference type="CDD" id="cd06170">
    <property type="entry name" value="LuxR_C_like"/>
    <property type="match status" value="1"/>
</dbReference>
<dbReference type="AlphaFoldDB" id="A0A6G7XGD9"/>
<keyword evidence="7" id="KW-1185">Reference proteome</keyword>
<evidence type="ECO:0000313" key="6">
    <source>
        <dbReference type="EMBL" id="QIK63572.1"/>
    </source>
</evidence>
<dbReference type="InterPro" id="IPR036388">
    <property type="entry name" value="WH-like_DNA-bd_sf"/>
</dbReference>